<dbReference type="InterPro" id="IPR029052">
    <property type="entry name" value="Metallo-depent_PP-like"/>
</dbReference>
<dbReference type="Gene3D" id="2.60.120.260">
    <property type="entry name" value="Galactose-binding domain-like"/>
    <property type="match status" value="1"/>
</dbReference>
<feature type="domain" description="Purple acid phosphatase N-terminal" evidence="5">
    <location>
        <begin position="296"/>
        <end position="384"/>
    </location>
</feature>
<protein>
    <submittedName>
        <fullName evidence="6">Ser/Thr phosphatase family protein</fullName>
    </submittedName>
</protein>
<dbReference type="InterPro" id="IPR008963">
    <property type="entry name" value="Purple_acid_Pase-like_N"/>
</dbReference>
<dbReference type="Gene3D" id="1.20.1270.70">
    <property type="entry name" value="Designed single chain three-helix bundle"/>
    <property type="match status" value="1"/>
</dbReference>
<keyword evidence="3" id="KW-0472">Membrane</keyword>
<evidence type="ECO:0000256" key="1">
    <source>
        <dbReference type="ARBA" id="ARBA00022729"/>
    </source>
</evidence>
<reference evidence="6 7" key="2">
    <citation type="submission" date="2007-04" db="EMBL/GenBank/DDBJ databases">
        <title>Draft genome sequence of Ruminococcus torques (ATCC 27756).</title>
        <authorList>
            <person name="Sudarsanam P."/>
            <person name="Ley R."/>
            <person name="Guruge J."/>
            <person name="Turnbaugh P.J."/>
            <person name="Mahowald M."/>
            <person name="Liep D."/>
            <person name="Gordon J."/>
        </authorList>
    </citation>
    <scope>NUCLEOTIDE SEQUENCE [LARGE SCALE GENOMIC DNA]</scope>
    <source>
        <strain evidence="6 7">ATCC 27756</strain>
    </source>
</reference>
<organism evidence="6 7">
    <name type="scientific">[Ruminococcus] torques ATCC 27756</name>
    <dbReference type="NCBI Taxonomy" id="411460"/>
    <lineage>
        <taxon>Bacteria</taxon>
        <taxon>Bacillati</taxon>
        <taxon>Bacillota</taxon>
        <taxon>Clostridia</taxon>
        <taxon>Lachnospirales</taxon>
        <taxon>Lachnospiraceae</taxon>
        <taxon>Mediterraneibacter</taxon>
    </lineage>
</organism>
<evidence type="ECO:0000313" key="6">
    <source>
        <dbReference type="EMBL" id="EDK24184.1"/>
    </source>
</evidence>
<gene>
    <name evidence="6" type="ORF">RUMTOR_01642</name>
</gene>
<dbReference type="PANTHER" id="PTHR45867">
    <property type="entry name" value="PURPLE ACID PHOSPHATASE"/>
    <property type="match status" value="1"/>
</dbReference>
<keyword evidence="1" id="KW-0732">Signal</keyword>
<evidence type="ECO:0000259" key="5">
    <source>
        <dbReference type="Pfam" id="PF16656"/>
    </source>
</evidence>
<dbReference type="GO" id="GO:0003993">
    <property type="term" value="F:acid phosphatase activity"/>
    <property type="evidence" value="ECO:0007669"/>
    <property type="project" value="InterPro"/>
</dbReference>
<dbReference type="Gene3D" id="3.60.21.10">
    <property type="match status" value="1"/>
</dbReference>
<accession>A5KN18</accession>
<dbReference type="InterPro" id="IPR015914">
    <property type="entry name" value="PAPs_N"/>
</dbReference>
<evidence type="ECO:0000256" key="2">
    <source>
        <dbReference type="SAM" id="MobiDB-lite"/>
    </source>
</evidence>
<dbReference type="EMBL" id="AAVP02000007">
    <property type="protein sequence ID" value="EDK24184.1"/>
    <property type="molecule type" value="Genomic_DNA"/>
</dbReference>
<name>A5KN18_9FIRM</name>
<dbReference type="SUPFAM" id="SSF49363">
    <property type="entry name" value="Purple acid phosphatase, N-terminal domain"/>
    <property type="match status" value="1"/>
</dbReference>
<dbReference type="SUPFAM" id="SSF56300">
    <property type="entry name" value="Metallo-dependent phosphatases"/>
    <property type="match status" value="1"/>
</dbReference>
<proteinExistence type="predicted"/>
<keyword evidence="3" id="KW-0812">Transmembrane</keyword>
<dbReference type="PaxDb" id="411460-RUMTOR_01642"/>
<evidence type="ECO:0000259" key="4">
    <source>
        <dbReference type="Pfam" id="PF00149"/>
    </source>
</evidence>
<keyword evidence="3" id="KW-1133">Transmembrane helix</keyword>
<evidence type="ECO:0000313" key="7">
    <source>
        <dbReference type="Proteomes" id="UP000003577"/>
    </source>
</evidence>
<feature type="domain" description="Calcineurin-like phosphoesterase" evidence="4">
    <location>
        <begin position="394"/>
        <end position="581"/>
    </location>
</feature>
<dbReference type="InterPro" id="IPR004843">
    <property type="entry name" value="Calcineurin-like_PHP"/>
</dbReference>
<dbReference type="Gene3D" id="2.60.40.380">
    <property type="entry name" value="Purple acid phosphatase-like, N-terminal"/>
    <property type="match status" value="1"/>
</dbReference>
<dbReference type="PANTHER" id="PTHR45867:SF3">
    <property type="entry name" value="ACID PHOSPHATASE TYPE 7"/>
    <property type="match status" value="1"/>
</dbReference>
<feature type="transmembrane region" description="Helical" evidence="3">
    <location>
        <begin position="815"/>
        <end position="833"/>
    </location>
</feature>
<feature type="compositionally biased region" description="Low complexity" evidence="2">
    <location>
        <begin position="747"/>
        <end position="798"/>
    </location>
</feature>
<comment type="caution">
    <text evidence="6">The sequence shown here is derived from an EMBL/GenBank/DDBJ whole genome shotgun (WGS) entry which is preliminary data.</text>
</comment>
<sequence>MTVRSIVCVFFKCYDNYRHVTVFYCHGIIRIKQELLQEVIMKKRIVQLQIGAAAIAAILGTGSVINAFPCSAALVTAYAKEQNTEENVTVVNEKTTWKYLDNNTDPASGLSSLTAWTTPDFNDSAWKSAAGKFGAKRGALTSFNGFTPTVLLQQYQDQENSKCTPTFFFRTTFNAQNIDQITSVTGTLFHDDAVAVYLNGQLITSADMPDEKHENNLYYAGVSAGAPKEASVVLTKDQLKSILKEGSNVLSVELHQDRESSSDIYFEFQNLSLNYNENNTDGDNSGSNDEKVTQKSIFLTVGNDTSSQGITWYADTETAGEVQYAVKTGDTFPENYLTVPASSTAANEKGFYSNQAVLTGLLPDKEYVYRVKNGDTISDIYSFTSGNNDGSYEFAFVGDPQIGAGSTDSDIEGWNETLKTISSKFNADFLLSGGDQVNTASNETQYTGYINELFTSLPSATTIGNHDSGSAAYNQHFNLPNESADKGQTTAGSDYWFVYENTLFINLNSNDRSTAEHKAFIEEAIAANPNVKWKTVVFHHSIFSTASHVDDGDIITRRNELPQVFKDLDIDVVLMGHDHVYTRTYMMDGTTPDTSKGVQSSVTNPTGILYLTANSASGSKYYDIKAPNAEYSAKMDQSYRRTVTDIKVTDTSYTMKTYYADDLSLLDEFTIYKADNTALLNKINELKNMNLSESDYTKDSWKSFSDALTSAEELLKNSDATQDMLDASLLDLQTAYEHLVKTDDQNGNDNNGNNNNGDNNNGNNNNGNNNNGNNNNGNNNNGNNSGNNNANNNNNSSNKANTSAPSAKTGDITTFAPIALLLAASLSVIAFITKRRRSA</sequence>
<dbReference type="AlphaFoldDB" id="A5KN18"/>
<dbReference type="HOGENOM" id="CLU_353664_0_0_9"/>
<dbReference type="GO" id="GO:0046872">
    <property type="term" value="F:metal ion binding"/>
    <property type="evidence" value="ECO:0007669"/>
    <property type="project" value="InterPro"/>
</dbReference>
<dbReference type="Pfam" id="PF16656">
    <property type="entry name" value="Pur_ac_phosph_N"/>
    <property type="match status" value="1"/>
</dbReference>
<feature type="region of interest" description="Disordered" evidence="2">
    <location>
        <begin position="742"/>
        <end position="807"/>
    </location>
</feature>
<reference evidence="6 7" key="1">
    <citation type="submission" date="2007-03" db="EMBL/GenBank/DDBJ databases">
        <authorList>
            <person name="Fulton L."/>
            <person name="Clifton S."/>
            <person name="Fulton B."/>
            <person name="Xu J."/>
            <person name="Minx P."/>
            <person name="Pepin K.H."/>
            <person name="Johnson M."/>
            <person name="Thiruvilangam P."/>
            <person name="Bhonagiri V."/>
            <person name="Nash W.E."/>
            <person name="Mardis E.R."/>
            <person name="Wilson R.K."/>
        </authorList>
    </citation>
    <scope>NUCLEOTIDE SEQUENCE [LARGE SCALE GENOMIC DNA]</scope>
    <source>
        <strain evidence="6 7">ATCC 27756</strain>
    </source>
</reference>
<dbReference type="Proteomes" id="UP000003577">
    <property type="component" value="Unassembled WGS sequence"/>
</dbReference>
<evidence type="ECO:0000256" key="3">
    <source>
        <dbReference type="SAM" id="Phobius"/>
    </source>
</evidence>
<dbReference type="Pfam" id="PF00149">
    <property type="entry name" value="Metallophos"/>
    <property type="match status" value="1"/>
</dbReference>